<evidence type="ECO:0000256" key="1">
    <source>
        <dbReference type="SAM" id="MobiDB-lite"/>
    </source>
</evidence>
<proteinExistence type="predicted"/>
<protein>
    <submittedName>
        <fullName evidence="2">Uncharacterized protein</fullName>
    </submittedName>
</protein>
<evidence type="ECO:0000313" key="2">
    <source>
        <dbReference type="EMBL" id="KAK4367014.1"/>
    </source>
</evidence>
<feature type="region of interest" description="Disordered" evidence="1">
    <location>
        <begin position="1"/>
        <end position="23"/>
    </location>
</feature>
<dbReference type="Proteomes" id="UP001291623">
    <property type="component" value="Unassembled WGS sequence"/>
</dbReference>
<dbReference type="AlphaFoldDB" id="A0AAE1VN60"/>
<comment type="caution">
    <text evidence="2">The sequence shown here is derived from an EMBL/GenBank/DDBJ whole genome shotgun (WGS) entry which is preliminary data.</text>
</comment>
<keyword evidence="3" id="KW-1185">Reference proteome</keyword>
<sequence>MGQLACTSNNFTGYPSSPTSNRNWSSQVVDLLKSSGNQTMGLVADPIVEMWSFVLINVNRSFSRNSLLQGCMEDYALQIEGLDDRNPTTPESPRSEFRCTATHHRKSAAIKTELTHRVSRVGAELTKPLDRAVQAELTEPSKSLIVDQVRFDFDR</sequence>
<organism evidence="2 3">
    <name type="scientific">Anisodus tanguticus</name>
    <dbReference type="NCBI Taxonomy" id="243964"/>
    <lineage>
        <taxon>Eukaryota</taxon>
        <taxon>Viridiplantae</taxon>
        <taxon>Streptophyta</taxon>
        <taxon>Embryophyta</taxon>
        <taxon>Tracheophyta</taxon>
        <taxon>Spermatophyta</taxon>
        <taxon>Magnoliopsida</taxon>
        <taxon>eudicotyledons</taxon>
        <taxon>Gunneridae</taxon>
        <taxon>Pentapetalae</taxon>
        <taxon>asterids</taxon>
        <taxon>lamiids</taxon>
        <taxon>Solanales</taxon>
        <taxon>Solanaceae</taxon>
        <taxon>Solanoideae</taxon>
        <taxon>Hyoscyameae</taxon>
        <taxon>Anisodus</taxon>
    </lineage>
</organism>
<dbReference type="EMBL" id="JAVYJV010000007">
    <property type="protein sequence ID" value="KAK4367014.1"/>
    <property type="molecule type" value="Genomic_DNA"/>
</dbReference>
<reference evidence="2" key="1">
    <citation type="submission" date="2023-12" db="EMBL/GenBank/DDBJ databases">
        <title>Genome assembly of Anisodus tanguticus.</title>
        <authorList>
            <person name="Wang Y.-J."/>
        </authorList>
    </citation>
    <scope>NUCLEOTIDE SEQUENCE</scope>
    <source>
        <strain evidence="2">KB-2021</strain>
        <tissue evidence="2">Leaf</tissue>
    </source>
</reference>
<evidence type="ECO:0000313" key="3">
    <source>
        <dbReference type="Proteomes" id="UP001291623"/>
    </source>
</evidence>
<accession>A0AAE1VN60</accession>
<name>A0AAE1VN60_9SOLA</name>
<gene>
    <name evidence="2" type="ORF">RND71_014894</name>
</gene>